<dbReference type="AlphaFoldDB" id="A0AAU9N2H0"/>
<evidence type="ECO:0000256" key="2">
    <source>
        <dbReference type="ARBA" id="ARBA00022679"/>
    </source>
</evidence>
<evidence type="ECO:0000256" key="3">
    <source>
        <dbReference type="ARBA" id="ARBA00023027"/>
    </source>
</evidence>
<evidence type="ECO:0000256" key="1">
    <source>
        <dbReference type="ARBA" id="ARBA00022676"/>
    </source>
</evidence>
<organism evidence="6 7">
    <name type="scientific">Lactuca virosa</name>
    <dbReference type="NCBI Taxonomy" id="75947"/>
    <lineage>
        <taxon>Eukaryota</taxon>
        <taxon>Viridiplantae</taxon>
        <taxon>Streptophyta</taxon>
        <taxon>Embryophyta</taxon>
        <taxon>Tracheophyta</taxon>
        <taxon>Spermatophyta</taxon>
        <taxon>Magnoliopsida</taxon>
        <taxon>eudicotyledons</taxon>
        <taxon>Gunneridae</taxon>
        <taxon>Pentapetalae</taxon>
        <taxon>asterids</taxon>
        <taxon>campanulids</taxon>
        <taxon>Asterales</taxon>
        <taxon>Asteraceae</taxon>
        <taxon>Cichorioideae</taxon>
        <taxon>Cichorieae</taxon>
        <taxon>Lactucinae</taxon>
        <taxon>Lactuca</taxon>
    </lineage>
</organism>
<evidence type="ECO:0000259" key="5">
    <source>
        <dbReference type="PROSITE" id="PS51059"/>
    </source>
</evidence>
<accession>A0AAU9N2H0</accession>
<dbReference type="InterPro" id="IPR008893">
    <property type="entry name" value="WGR_domain"/>
</dbReference>
<name>A0AAU9N2H0_9ASTR</name>
<dbReference type="PROSITE" id="PS51059">
    <property type="entry name" value="PARP_CATALYTIC"/>
    <property type="match status" value="1"/>
</dbReference>
<dbReference type="SUPFAM" id="SSF142921">
    <property type="entry name" value="WGR domain-like"/>
    <property type="match status" value="1"/>
</dbReference>
<dbReference type="InterPro" id="IPR050800">
    <property type="entry name" value="ARTD/PARP"/>
</dbReference>
<sequence length="220" mass="25240">MLLSEVALGEMYELKKAKYMEKPPKGKDPTKGLGKKIPNESEHFKWKDDVVVPCGKSVSSNVKTYELMYNEYIVYNTDQKKLHFDLYKIEATEESKSMVTEKSQRTNLSDLSTGINSYYILQIYEEDKGSGCYVFQKWGRVSNEKIGGNKLEELMVQVTQLSDSGTSNDTKHIQTIRERVLETILCLRFFIFQYGIVYKLHLTGNNTSLLVLRIIGAVVH</sequence>
<dbReference type="Gene3D" id="3.90.228.10">
    <property type="match status" value="1"/>
</dbReference>
<dbReference type="GO" id="GO:0070212">
    <property type="term" value="P:protein poly-ADP-ribosylation"/>
    <property type="evidence" value="ECO:0007669"/>
    <property type="project" value="TreeGrafter"/>
</dbReference>
<dbReference type="SUPFAM" id="SSF56399">
    <property type="entry name" value="ADP-ribosylation"/>
    <property type="match status" value="1"/>
</dbReference>
<dbReference type="GO" id="GO:0005730">
    <property type="term" value="C:nucleolus"/>
    <property type="evidence" value="ECO:0007669"/>
    <property type="project" value="TreeGrafter"/>
</dbReference>
<dbReference type="EC" id="2.4.2.-" evidence="4"/>
<dbReference type="GO" id="GO:0003950">
    <property type="term" value="F:NAD+ poly-ADP-ribosyltransferase activity"/>
    <property type="evidence" value="ECO:0007669"/>
    <property type="project" value="UniProtKB-UniRule"/>
</dbReference>
<evidence type="ECO:0000313" key="6">
    <source>
        <dbReference type="EMBL" id="CAH1431058.1"/>
    </source>
</evidence>
<dbReference type="Pfam" id="PF00644">
    <property type="entry name" value="PARP"/>
    <property type="match status" value="1"/>
</dbReference>
<keyword evidence="3 4" id="KW-0520">NAD</keyword>
<gene>
    <name evidence="6" type="ORF">LVIROSA_LOCUS17789</name>
</gene>
<keyword evidence="1 4" id="KW-0328">Glycosyltransferase</keyword>
<feature type="domain" description="PARP catalytic" evidence="5">
    <location>
        <begin position="1"/>
        <end position="97"/>
    </location>
</feature>
<dbReference type="EMBL" id="CAKMRJ010003334">
    <property type="protein sequence ID" value="CAH1431058.1"/>
    <property type="molecule type" value="Genomic_DNA"/>
</dbReference>
<dbReference type="PANTHER" id="PTHR10459:SF80">
    <property type="entry name" value="POLY [ADP-RIBOSE] POLYMERASE 1"/>
    <property type="match status" value="1"/>
</dbReference>
<proteinExistence type="predicted"/>
<dbReference type="PANTHER" id="PTHR10459">
    <property type="entry name" value="DNA LIGASE"/>
    <property type="match status" value="1"/>
</dbReference>
<dbReference type="GO" id="GO:1990404">
    <property type="term" value="F:NAD+-protein mono-ADP-ribosyltransferase activity"/>
    <property type="evidence" value="ECO:0007669"/>
    <property type="project" value="TreeGrafter"/>
</dbReference>
<dbReference type="Pfam" id="PF05406">
    <property type="entry name" value="WGR"/>
    <property type="match status" value="1"/>
</dbReference>
<dbReference type="InterPro" id="IPR012317">
    <property type="entry name" value="Poly(ADP-ribose)pol_cat_dom"/>
</dbReference>
<keyword evidence="2 4" id="KW-0808">Transferase</keyword>
<dbReference type="Proteomes" id="UP001157418">
    <property type="component" value="Unassembled WGS sequence"/>
</dbReference>
<dbReference type="InterPro" id="IPR036930">
    <property type="entry name" value="WGR_dom_sf"/>
</dbReference>
<evidence type="ECO:0000256" key="4">
    <source>
        <dbReference type="RuleBase" id="RU362114"/>
    </source>
</evidence>
<keyword evidence="7" id="KW-1185">Reference proteome</keyword>
<dbReference type="GO" id="GO:0006302">
    <property type="term" value="P:double-strand break repair"/>
    <property type="evidence" value="ECO:0007669"/>
    <property type="project" value="TreeGrafter"/>
</dbReference>
<protein>
    <recommendedName>
        <fullName evidence="4">Poly [ADP-ribose] polymerase</fullName>
        <shortName evidence="4">PARP</shortName>
        <ecNumber evidence="4">2.4.2.-</ecNumber>
    </recommendedName>
</protein>
<reference evidence="6 7" key="1">
    <citation type="submission" date="2022-01" db="EMBL/GenBank/DDBJ databases">
        <authorList>
            <person name="Xiong W."/>
            <person name="Schranz E."/>
        </authorList>
    </citation>
    <scope>NUCLEOTIDE SEQUENCE [LARGE SCALE GENOMIC DNA]</scope>
</reference>
<evidence type="ECO:0000313" key="7">
    <source>
        <dbReference type="Proteomes" id="UP001157418"/>
    </source>
</evidence>
<comment type="caution">
    <text evidence="6">The sequence shown here is derived from an EMBL/GenBank/DDBJ whole genome shotgun (WGS) entry which is preliminary data.</text>
</comment>